<dbReference type="Proteomes" id="UP001305815">
    <property type="component" value="Chromosome"/>
</dbReference>
<protein>
    <submittedName>
        <fullName evidence="1">Uncharacterized protein</fullName>
    </submittedName>
</protein>
<evidence type="ECO:0000313" key="2">
    <source>
        <dbReference type="Proteomes" id="UP001305815"/>
    </source>
</evidence>
<sequence>MEVLVQIDARDLIQDVDDGMGVTVRDAAVVFIAIPAVRLWTPYTAVAFEFVNTDSLGELCRKAEMDELKDRLHSALWNVVASCNLGEGERLDQIQENGVIESLCHAQEGMDPVGSLIERGVTVFAQEPALVERNNGTAMVTGDVPDSLYGTGVLDNTVVRAAVRTESLTGCRYIKRDEIVVLEDLDAFNGCFLWQFCQIVGCFHSCSKPPLN</sequence>
<evidence type="ECO:0000313" key="1">
    <source>
        <dbReference type="EMBL" id="BDZ76306.1"/>
    </source>
</evidence>
<organism evidence="1 2">
    <name type="scientific">Claveliimonas bilis</name>
    <dbReference type="NCBI Taxonomy" id="3028070"/>
    <lineage>
        <taxon>Bacteria</taxon>
        <taxon>Bacillati</taxon>
        <taxon>Bacillota</taxon>
        <taxon>Clostridia</taxon>
        <taxon>Lachnospirales</taxon>
        <taxon>Lachnospiraceae</taxon>
        <taxon>Claveliimonas</taxon>
    </lineage>
</organism>
<keyword evidence="2" id="KW-1185">Reference proteome</keyword>
<proteinExistence type="predicted"/>
<gene>
    <name evidence="1" type="ORF">Lac1_04890</name>
</gene>
<name>A0ABN6YT65_9FIRM</name>
<reference evidence="2" key="1">
    <citation type="journal article" date="2023" name="Int. J. Syst. Evol. Microbiol.">
        <title>Claveliimonas bilis gen. nov., sp. nov., deoxycholic acid-producing bacteria isolated from human faeces, and reclassification of Sellimonas monacensis Zenner et al. 2021 as Claveliimonas monacensis comb. nov.</title>
        <authorList>
            <person name="Hisatomi A."/>
            <person name="Kastawa N.W.E.P.G."/>
            <person name="Song I."/>
            <person name="Ohkuma M."/>
            <person name="Fukiya S."/>
            <person name="Sakamoto M."/>
        </authorList>
    </citation>
    <scope>NUCLEOTIDE SEQUENCE [LARGE SCALE GENOMIC DNA]</scope>
    <source>
        <strain evidence="2">12BBH14</strain>
    </source>
</reference>
<dbReference type="EMBL" id="AP027742">
    <property type="protein sequence ID" value="BDZ76306.1"/>
    <property type="molecule type" value="Genomic_DNA"/>
</dbReference>
<accession>A0ABN6YT65</accession>